<name>A0A2M8Z3Y3_9FIRM</name>
<dbReference type="AlphaFoldDB" id="A0A2M8Z3Y3"/>
<dbReference type="CDD" id="cd00118">
    <property type="entry name" value="LysM"/>
    <property type="match status" value="1"/>
</dbReference>
<dbReference type="Pfam" id="PF01476">
    <property type="entry name" value="LysM"/>
    <property type="match status" value="1"/>
</dbReference>
<dbReference type="Proteomes" id="UP000231092">
    <property type="component" value="Unassembled WGS sequence"/>
</dbReference>
<dbReference type="EMBL" id="PGET01000001">
    <property type="protein sequence ID" value="PJJ28159.1"/>
    <property type="molecule type" value="Genomic_DNA"/>
</dbReference>
<keyword evidence="1" id="KW-0732">Signal</keyword>
<evidence type="ECO:0000259" key="2">
    <source>
        <dbReference type="PROSITE" id="PS51782"/>
    </source>
</evidence>
<proteinExistence type="predicted"/>
<feature type="chain" id="PRO_5014611519" evidence="1">
    <location>
        <begin position="29"/>
        <end position="104"/>
    </location>
</feature>
<accession>A0A2M8Z3Y3</accession>
<organism evidence="3 4">
    <name type="scientific">[Clostridium] celerecrescens 18A</name>
    <dbReference type="NCBI Taxonomy" id="1286362"/>
    <lineage>
        <taxon>Bacteria</taxon>
        <taxon>Bacillati</taxon>
        <taxon>Bacillota</taxon>
        <taxon>Clostridia</taxon>
        <taxon>Lachnospirales</taxon>
        <taxon>Lachnospiraceae</taxon>
        <taxon>Lacrimispora</taxon>
    </lineage>
</organism>
<feature type="signal peptide" evidence="1">
    <location>
        <begin position="1"/>
        <end position="28"/>
    </location>
</feature>
<feature type="domain" description="LysM" evidence="2">
    <location>
        <begin position="41"/>
        <end position="92"/>
    </location>
</feature>
<evidence type="ECO:0000256" key="1">
    <source>
        <dbReference type="SAM" id="SignalP"/>
    </source>
</evidence>
<reference evidence="3 4" key="1">
    <citation type="submission" date="2017-11" db="EMBL/GenBank/DDBJ databases">
        <title>Understudied soil microbes with underappreciated capabilities: Untangling the Clostridium saccharolyticum group.</title>
        <authorList>
            <person name="Leschine S."/>
        </authorList>
    </citation>
    <scope>NUCLEOTIDE SEQUENCE [LARGE SCALE GENOMIC DNA]</scope>
    <source>
        <strain evidence="3 4">18A</strain>
    </source>
</reference>
<dbReference type="Gene3D" id="3.10.350.10">
    <property type="entry name" value="LysM domain"/>
    <property type="match status" value="1"/>
</dbReference>
<dbReference type="InterPro" id="IPR018392">
    <property type="entry name" value="LysM"/>
</dbReference>
<dbReference type="PROSITE" id="PS51782">
    <property type="entry name" value="LYSM"/>
    <property type="match status" value="1"/>
</dbReference>
<comment type="caution">
    <text evidence="3">The sequence shown here is derived from an EMBL/GenBank/DDBJ whole genome shotgun (WGS) entry which is preliminary data.</text>
</comment>
<dbReference type="InterPro" id="IPR036779">
    <property type="entry name" value="LysM_dom_sf"/>
</dbReference>
<dbReference type="SUPFAM" id="SSF54106">
    <property type="entry name" value="LysM domain"/>
    <property type="match status" value="1"/>
</dbReference>
<gene>
    <name evidence="3" type="ORF">H171_1652</name>
</gene>
<evidence type="ECO:0000313" key="4">
    <source>
        <dbReference type="Proteomes" id="UP000231092"/>
    </source>
</evidence>
<evidence type="ECO:0000313" key="3">
    <source>
        <dbReference type="EMBL" id="PJJ28159.1"/>
    </source>
</evidence>
<dbReference type="RefSeq" id="WP_100304688.1">
    <property type="nucleotide sequence ID" value="NZ_PGET01000001.1"/>
</dbReference>
<dbReference type="OrthoDB" id="1716479at2"/>
<sequence>MMKQLIALSLVVLLGSHFFGNSIMNALAGETEIPALEKYYTSIEIQKGDSLWSIAGTYLENSGMTTAQYVKELKNINGLKEDTIHSGQYLTVVYFASDSDSGVR</sequence>
<protein>
    <submittedName>
        <fullName evidence="3">LysM domain-containing protein</fullName>
    </submittedName>
</protein>